<keyword evidence="2" id="KW-1185">Reference proteome</keyword>
<evidence type="ECO:0000313" key="2">
    <source>
        <dbReference type="Proteomes" id="UP000033423"/>
    </source>
</evidence>
<organism evidence="1 2">
    <name type="scientific">Candidatus Magnetobacterium bavaricum</name>
    <dbReference type="NCBI Taxonomy" id="29290"/>
    <lineage>
        <taxon>Bacteria</taxon>
        <taxon>Pseudomonadati</taxon>
        <taxon>Nitrospirota</taxon>
        <taxon>Thermodesulfovibrionia</taxon>
        <taxon>Thermodesulfovibrionales</taxon>
        <taxon>Candidatus Magnetobacteriaceae</taxon>
        <taxon>Candidatus Magnetobacterium</taxon>
    </lineage>
</organism>
<dbReference type="EMBL" id="LACI01001557">
    <property type="protein sequence ID" value="KJU84239.1"/>
    <property type="molecule type" value="Genomic_DNA"/>
</dbReference>
<sequence>MEWITKGKGKIVYGGSTYASELQKMNTRRNFLRAFERAGKVVSIDDAAVDGKEKTYKAHVNNDFDDPHLVAIIAVSGVKLLCTKDKRAIPFLKNRQFYQKGKSPKIYTSKKNANLLCDDNIAECCKPAYRPNKATWELFT</sequence>
<gene>
    <name evidence="1" type="ORF">MBAV_003565</name>
</gene>
<reference evidence="1 2" key="1">
    <citation type="submission" date="2015-02" db="EMBL/GenBank/DDBJ databases">
        <title>Single-cell genomics of uncultivated deep-branching MTB reveals a conserved set of magnetosome genes.</title>
        <authorList>
            <person name="Kolinko S."/>
            <person name="Richter M."/>
            <person name="Glockner F.O."/>
            <person name="Brachmann A."/>
            <person name="Schuler D."/>
        </authorList>
    </citation>
    <scope>NUCLEOTIDE SEQUENCE [LARGE SCALE GENOMIC DNA]</scope>
    <source>
        <strain evidence="1">TM-1</strain>
    </source>
</reference>
<protein>
    <recommendedName>
        <fullName evidence="3">PIN domain-containing protein</fullName>
    </recommendedName>
</protein>
<comment type="caution">
    <text evidence="1">The sequence shown here is derived from an EMBL/GenBank/DDBJ whole genome shotgun (WGS) entry which is preliminary data.</text>
</comment>
<accession>A0A0F3GQH5</accession>
<evidence type="ECO:0008006" key="3">
    <source>
        <dbReference type="Google" id="ProtNLM"/>
    </source>
</evidence>
<proteinExistence type="predicted"/>
<dbReference type="AlphaFoldDB" id="A0A0F3GQH5"/>
<dbReference type="Proteomes" id="UP000033423">
    <property type="component" value="Unassembled WGS sequence"/>
</dbReference>
<evidence type="ECO:0000313" key="1">
    <source>
        <dbReference type="EMBL" id="KJU84239.1"/>
    </source>
</evidence>
<name>A0A0F3GQH5_9BACT</name>